<reference evidence="6" key="1">
    <citation type="submission" date="2020-05" db="EMBL/GenBank/DDBJ databases">
        <authorList>
            <person name="Chiriac C."/>
            <person name="Salcher M."/>
            <person name="Ghai R."/>
            <person name="Kavagutti S V."/>
        </authorList>
    </citation>
    <scope>NUCLEOTIDE SEQUENCE</scope>
</reference>
<dbReference type="GO" id="GO:0006508">
    <property type="term" value="P:proteolysis"/>
    <property type="evidence" value="ECO:0007669"/>
    <property type="project" value="InterPro"/>
</dbReference>
<dbReference type="Pfam" id="PF13180">
    <property type="entry name" value="PDZ_2"/>
    <property type="match status" value="1"/>
</dbReference>
<dbReference type="GO" id="GO:0005524">
    <property type="term" value="F:ATP binding"/>
    <property type="evidence" value="ECO:0007669"/>
    <property type="project" value="InterPro"/>
</dbReference>
<proteinExistence type="predicted"/>
<dbReference type="InterPro" id="IPR001478">
    <property type="entry name" value="PDZ"/>
</dbReference>
<dbReference type="InterPro" id="IPR027065">
    <property type="entry name" value="Lon_Prtase"/>
</dbReference>
<dbReference type="GO" id="GO:0004176">
    <property type="term" value="F:ATP-dependent peptidase activity"/>
    <property type="evidence" value="ECO:0007669"/>
    <property type="project" value="InterPro"/>
</dbReference>
<keyword evidence="1" id="KW-0472">Membrane</keyword>
<evidence type="ECO:0000313" key="4">
    <source>
        <dbReference type="EMBL" id="CAB4730590.1"/>
    </source>
</evidence>
<dbReference type="PROSITE" id="PS51786">
    <property type="entry name" value="LON_PROTEOLYTIC"/>
    <property type="match status" value="1"/>
</dbReference>
<dbReference type="InterPro" id="IPR020568">
    <property type="entry name" value="Ribosomal_Su5_D2-typ_SF"/>
</dbReference>
<dbReference type="EMBL" id="CAFAAV010000006">
    <property type="protein sequence ID" value="CAB4801508.1"/>
    <property type="molecule type" value="Genomic_DNA"/>
</dbReference>
<evidence type="ECO:0000256" key="1">
    <source>
        <dbReference type="SAM" id="Phobius"/>
    </source>
</evidence>
<dbReference type="InterPro" id="IPR036034">
    <property type="entry name" value="PDZ_sf"/>
</dbReference>
<dbReference type="InterPro" id="IPR008269">
    <property type="entry name" value="Lon_proteolytic"/>
</dbReference>
<dbReference type="EMBL" id="CAEZYF010000013">
    <property type="protein sequence ID" value="CAB4730590.1"/>
    <property type="molecule type" value="Genomic_DNA"/>
</dbReference>
<gene>
    <name evidence="4" type="ORF">UFOPK2656_02084</name>
    <name evidence="5" type="ORF">UFOPK3099_00148</name>
    <name evidence="6" type="ORF">UFOPK3651_02327</name>
    <name evidence="7" type="ORF">UFOPK3931_01374</name>
    <name evidence="3" type="ORF">UFOPK4189_02164</name>
</gene>
<organism evidence="6">
    <name type="scientific">freshwater metagenome</name>
    <dbReference type="NCBI Taxonomy" id="449393"/>
    <lineage>
        <taxon>unclassified sequences</taxon>
        <taxon>metagenomes</taxon>
        <taxon>ecological metagenomes</taxon>
    </lineage>
</organism>
<evidence type="ECO:0000313" key="5">
    <source>
        <dbReference type="EMBL" id="CAB4801508.1"/>
    </source>
</evidence>
<dbReference type="GO" id="GO:0004252">
    <property type="term" value="F:serine-type endopeptidase activity"/>
    <property type="evidence" value="ECO:0007669"/>
    <property type="project" value="InterPro"/>
</dbReference>
<dbReference type="EMBL" id="CAFBOL010000031">
    <property type="protein sequence ID" value="CAB4989325.1"/>
    <property type="molecule type" value="Genomic_DNA"/>
</dbReference>
<evidence type="ECO:0000313" key="7">
    <source>
        <dbReference type="EMBL" id="CAB4989325.1"/>
    </source>
</evidence>
<protein>
    <submittedName>
        <fullName evidence="6">Unannotated protein</fullName>
    </submittedName>
</protein>
<evidence type="ECO:0000313" key="6">
    <source>
        <dbReference type="EMBL" id="CAB4943036.1"/>
    </source>
</evidence>
<evidence type="ECO:0000313" key="3">
    <source>
        <dbReference type="EMBL" id="CAB4364403.1"/>
    </source>
</evidence>
<accession>A0A6J7JI64</accession>
<dbReference type="GO" id="GO:0030163">
    <property type="term" value="P:protein catabolic process"/>
    <property type="evidence" value="ECO:0007669"/>
    <property type="project" value="InterPro"/>
</dbReference>
<keyword evidence="1" id="KW-0812">Transmembrane</keyword>
<dbReference type="SUPFAM" id="SSF50156">
    <property type="entry name" value="PDZ domain-like"/>
    <property type="match status" value="1"/>
</dbReference>
<sequence>MTFEPPDTPAEPDPVELVDTEFVRRGHTAVLGVGVHRPSGIHGWWAAPLAAIGVLVAVAPLVLSFVPSSAAVHKSRCTAYDTSVNPPVCTARVDEAIEYALVPADAEQVEPRLSINGATTYDTKGRIYFVTITEPKISLLDWLVTRDDAAARFLSHHDKYGDQTAQQLTQSGQQQMRSAKDNAVYVALKAAGYPVELKPGDVVVDFLLCLKANEAGTECEQFSPADKLLNPGDHLTAVDGTPLKTVDDLPPILKGISPGTSVEIEFTRNGTPMKGTIETIAAPNEQTQRTIIGFRPIDTTTVELPDGINVQINTDLIGGPSAGLAFTLTLIDQLTEGDLMGGKKVAVTGTIDLNGNVGAIGGLNSKASAVQQVGVKYFLVPAAQDQQGWPDTVAAARKVVGNDVQIIPVATLQEALDALVRIGGDPVKLATLPAT</sequence>
<name>A0A6J7JI64_9ZZZZ</name>
<dbReference type="EMBL" id="CAESGF010000013">
    <property type="protein sequence ID" value="CAB4364403.1"/>
    <property type="molecule type" value="Genomic_DNA"/>
</dbReference>
<dbReference type="Pfam" id="PF05362">
    <property type="entry name" value="Lon_C"/>
    <property type="match status" value="1"/>
</dbReference>
<dbReference type="SUPFAM" id="SSF54211">
    <property type="entry name" value="Ribosomal protein S5 domain 2-like"/>
    <property type="match status" value="1"/>
</dbReference>
<dbReference type="PANTHER" id="PTHR10046">
    <property type="entry name" value="ATP DEPENDENT LON PROTEASE FAMILY MEMBER"/>
    <property type="match status" value="1"/>
</dbReference>
<feature type="transmembrane region" description="Helical" evidence="1">
    <location>
        <begin position="44"/>
        <end position="66"/>
    </location>
</feature>
<dbReference type="InterPro" id="IPR014721">
    <property type="entry name" value="Ribsml_uS5_D2-typ_fold_subgr"/>
</dbReference>
<dbReference type="Gene3D" id="3.30.230.10">
    <property type="match status" value="1"/>
</dbReference>
<dbReference type="EMBL" id="CAFBMT010000014">
    <property type="protein sequence ID" value="CAB4943036.1"/>
    <property type="molecule type" value="Genomic_DNA"/>
</dbReference>
<dbReference type="Gene3D" id="2.30.42.10">
    <property type="match status" value="1"/>
</dbReference>
<keyword evidence="1" id="KW-1133">Transmembrane helix</keyword>
<evidence type="ECO:0000259" key="2">
    <source>
        <dbReference type="PROSITE" id="PS51786"/>
    </source>
</evidence>
<feature type="domain" description="Lon proteolytic" evidence="2">
    <location>
        <begin position="317"/>
        <end position="422"/>
    </location>
</feature>
<dbReference type="AlphaFoldDB" id="A0A6J7JI64"/>